<comment type="cofactor">
    <cofactor evidence="1">
        <name>Zn(2+)</name>
        <dbReference type="ChEBI" id="CHEBI:29105"/>
    </cofactor>
</comment>
<protein>
    <recommendedName>
        <fullName evidence="8">Peptidase T</fullName>
        <ecNumber evidence="8">3.4.11.4</ecNumber>
    </recommendedName>
</protein>
<dbReference type="Pfam" id="PF07687">
    <property type="entry name" value="M20_dimer"/>
    <property type="match status" value="1"/>
</dbReference>
<evidence type="ECO:0000313" key="11">
    <source>
        <dbReference type="Proteomes" id="UP001297272"/>
    </source>
</evidence>
<dbReference type="InterPro" id="IPR002933">
    <property type="entry name" value="Peptidase_M20"/>
</dbReference>
<comment type="caution">
    <text evidence="10">The sequence shown here is derived from an EMBL/GenBank/DDBJ whole genome shotgun (WGS) entry which is preliminary data.</text>
</comment>
<dbReference type="NCBIfam" id="NF003976">
    <property type="entry name" value="PRK05469.1"/>
    <property type="match status" value="1"/>
</dbReference>
<keyword evidence="7" id="KW-0482">Metalloprotease</keyword>
<dbReference type="RefSeq" id="WP_213983672.1">
    <property type="nucleotide sequence ID" value="NZ_JAFMNX010000001.1"/>
</dbReference>
<dbReference type="EC" id="3.4.11.4" evidence="8"/>
<dbReference type="SUPFAM" id="SSF53187">
    <property type="entry name" value="Zn-dependent exopeptidases"/>
    <property type="match status" value="1"/>
</dbReference>
<gene>
    <name evidence="10" type="primary">pepT</name>
    <name evidence="10" type="ORF">JYU29_05345</name>
</gene>
<dbReference type="InterPro" id="IPR001261">
    <property type="entry name" value="ArgE/DapE_CS"/>
</dbReference>
<organism evidence="10 11">
    <name type="scientific">Tianweitania aestuarii</name>
    <dbReference type="NCBI Taxonomy" id="2814886"/>
    <lineage>
        <taxon>Bacteria</taxon>
        <taxon>Pseudomonadati</taxon>
        <taxon>Pseudomonadota</taxon>
        <taxon>Alphaproteobacteria</taxon>
        <taxon>Hyphomicrobiales</taxon>
        <taxon>Phyllobacteriaceae</taxon>
        <taxon>Tianweitania</taxon>
    </lineage>
</organism>
<evidence type="ECO:0000256" key="6">
    <source>
        <dbReference type="ARBA" id="ARBA00022833"/>
    </source>
</evidence>
<dbReference type="PROSITE" id="PS00758">
    <property type="entry name" value="ARGE_DAPE_CPG2_1"/>
    <property type="match status" value="1"/>
</dbReference>
<dbReference type="InterPro" id="IPR011650">
    <property type="entry name" value="Peptidase_M20_dimer"/>
</dbReference>
<evidence type="ECO:0000256" key="1">
    <source>
        <dbReference type="ARBA" id="ARBA00001947"/>
    </source>
</evidence>
<dbReference type="Gene3D" id="3.40.630.10">
    <property type="entry name" value="Zn peptidases"/>
    <property type="match status" value="1"/>
</dbReference>
<comment type="similarity">
    <text evidence="2">Belongs to the peptidase M20B family.</text>
</comment>
<evidence type="ECO:0000256" key="8">
    <source>
        <dbReference type="NCBIfam" id="TIGR01882"/>
    </source>
</evidence>
<dbReference type="PANTHER" id="PTHR42994:SF1">
    <property type="entry name" value="PEPTIDASE T"/>
    <property type="match status" value="1"/>
</dbReference>
<dbReference type="Pfam" id="PF01546">
    <property type="entry name" value="Peptidase_M20"/>
    <property type="match status" value="1"/>
</dbReference>
<keyword evidence="11" id="KW-1185">Reference proteome</keyword>
<keyword evidence="4" id="KW-0479">Metal-binding</keyword>
<evidence type="ECO:0000256" key="4">
    <source>
        <dbReference type="ARBA" id="ARBA00022723"/>
    </source>
</evidence>
<dbReference type="InterPro" id="IPR036264">
    <property type="entry name" value="Bact_exopeptidase_dim_dom"/>
</dbReference>
<dbReference type="NCBIfam" id="TIGR01882">
    <property type="entry name" value="peptidase-T"/>
    <property type="match status" value="1"/>
</dbReference>
<dbReference type="Gene3D" id="3.30.70.360">
    <property type="match status" value="1"/>
</dbReference>
<dbReference type="PIRSF" id="PIRSF037215">
    <property type="entry name" value="Peptidase_M20B"/>
    <property type="match status" value="1"/>
</dbReference>
<reference evidence="10 11" key="1">
    <citation type="submission" date="2021-03" db="EMBL/GenBank/DDBJ databases">
        <title>Tianweitania aestuarii sp. nov., isolated from a tidal flat.</title>
        <authorList>
            <person name="Park S."/>
            <person name="Yoon J.-H."/>
        </authorList>
    </citation>
    <scope>NUCLEOTIDE SEQUENCE [LARGE SCALE GENOMIC DNA]</scope>
    <source>
        <strain evidence="10 11">BSSL-BM11</strain>
    </source>
</reference>
<feature type="domain" description="Peptidase M20 dimerisation" evidence="9">
    <location>
        <begin position="210"/>
        <end position="288"/>
    </location>
</feature>
<name>A0ABS5RSS8_9HYPH</name>
<keyword evidence="5 10" id="KW-0378">Hydrolase</keyword>
<evidence type="ECO:0000256" key="5">
    <source>
        <dbReference type="ARBA" id="ARBA00022801"/>
    </source>
</evidence>
<dbReference type="PROSITE" id="PS00759">
    <property type="entry name" value="ARGE_DAPE_CPG2_2"/>
    <property type="match status" value="1"/>
</dbReference>
<dbReference type="PANTHER" id="PTHR42994">
    <property type="entry name" value="PEPTIDASE T"/>
    <property type="match status" value="1"/>
</dbReference>
<evidence type="ECO:0000256" key="3">
    <source>
        <dbReference type="ARBA" id="ARBA00022670"/>
    </source>
</evidence>
<keyword evidence="10" id="KW-0031">Aminopeptidase</keyword>
<proteinExistence type="inferred from homology"/>
<dbReference type="EMBL" id="JAFMNX010000001">
    <property type="protein sequence ID" value="MBS9720111.1"/>
    <property type="molecule type" value="Genomic_DNA"/>
</dbReference>
<keyword evidence="6" id="KW-0862">Zinc</keyword>
<sequence length="421" mass="45368">MSDFAKDLESRFVRYCAIDSQADDKSTTHPSSDVQIEMGKVLEQELRDIGAVDVTRNDHGAVLATIPGNTSGPTIAFMAHMDTTPQFNATGVKPRVIRNYDGSDIRYPDNASLVLSPDHVPYLREKIGDTIVTASGTTLLGADDKAGVAIVMTAAKHLIDNPDLPHGPVRICFTTDEEIGKGVYPALVEDVGADFGYTFDGQKVGEIEFETFSADEATIRIEGVSIHPGLAKDQLVNAVVLASSFVAALPRDMSPETTQGREGYVHATEIAGGSSVVTIRVIIRDYELDGLASKGQLIEDIAAKLQASEPRAKISCSIRSQYRNMRYWLEKDKRPVDLAERAMSEIGQTPKFTAFRGGTDGSRFTEMGLLCPNLFAGMQEIHGPLEWVSVQDMEVAVALMLKIAELGAEPADGTSGGANSS</sequence>
<dbReference type="NCBIfam" id="NF009920">
    <property type="entry name" value="PRK13381.1"/>
    <property type="match status" value="1"/>
</dbReference>
<dbReference type="GO" id="GO:0045148">
    <property type="term" value="F:tripeptide aminopeptidase activity"/>
    <property type="evidence" value="ECO:0007669"/>
    <property type="project" value="UniProtKB-EC"/>
</dbReference>
<keyword evidence="3" id="KW-0645">Protease</keyword>
<dbReference type="SUPFAM" id="SSF55031">
    <property type="entry name" value="Bacterial exopeptidase dimerisation domain"/>
    <property type="match status" value="1"/>
</dbReference>
<evidence type="ECO:0000259" key="9">
    <source>
        <dbReference type="Pfam" id="PF07687"/>
    </source>
</evidence>
<dbReference type="Proteomes" id="UP001297272">
    <property type="component" value="Unassembled WGS sequence"/>
</dbReference>
<evidence type="ECO:0000256" key="7">
    <source>
        <dbReference type="ARBA" id="ARBA00023049"/>
    </source>
</evidence>
<evidence type="ECO:0000313" key="10">
    <source>
        <dbReference type="EMBL" id="MBS9720111.1"/>
    </source>
</evidence>
<accession>A0ABS5RSS8</accession>
<dbReference type="InterPro" id="IPR010161">
    <property type="entry name" value="Peptidase_M20B"/>
</dbReference>
<evidence type="ECO:0000256" key="2">
    <source>
        <dbReference type="ARBA" id="ARBA00009692"/>
    </source>
</evidence>